<protein>
    <submittedName>
        <fullName evidence="2">Uncharacterized protein</fullName>
    </submittedName>
</protein>
<accession>A0A9P6II56</accession>
<proteinExistence type="predicted"/>
<sequence length="140" mass="15953">KLSESKTEKKSSKSKLKSSLVEELEEDIERREKRDHDKILVDDCVPCLFIKYRKACLSWFKKTKKQNQASALALYGVFYPDTVSVEFAKLFRCVSVPRIEGVFRIIVEATLGQPELKKAIADAGKLMVDCPNLKEGLQEL</sequence>
<dbReference type="EMBL" id="JAAAHW010010979">
    <property type="protein sequence ID" value="KAF9921709.1"/>
    <property type="molecule type" value="Genomic_DNA"/>
</dbReference>
<reference evidence="2" key="1">
    <citation type="journal article" date="2020" name="Fungal Divers.">
        <title>Resolving the Mortierellaceae phylogeny through synthesis of multi-gene phylogenetics and phylogenomics.</title>
        <authorList>
            <person name="Vandepol N."/>
            <person name="Liber J."/>
            <person name="Desiro A."/>
            <person name="Na H."/>
            <person name="Kennedy M."/>
            <person name="Barry K."/>
            <person name="Grigoriev I.V."/>
            <person name="Miller A.N."/>
            <person name="O'Donnell K."/>
            <person name="Stajich J.E."/>
            <person name="Bonito G."/>
        </authorList>
    </citation>
    <scope>NUCLEOTIDE SEQUENCE</scope>
    <source>
        <strain evidence="2">MES-2147</strain>
    </source>
</reference>
<name>A0A9P6II56_9FUNG</name>
<feature type="compositionally biased region" description="Basic and acidic residues" evidence="1">
    <location>
        <begin position="1"/>
        <end position="11"/>
    </location>
</feature>
<evidence type="ECO:0000256" key="1">
    <source>
        <dbReference type="SAM" id="MobiDB-lite"/>
    </source>
</evidence>
<feature type="region of interest" description="Disordered" evidence="1">
    <location>
        <begin position="1"/>
        <end position="21"/>
    </location>
</feature>
<feature type="non-terminal residue" evidence="2">
    <location>
        <position position="140"/>
    </location>
</feature>
<evidence type="ECO:0000313" key="3">
    <source>
        <dbReference type="Proteomes" id="UP000749646"/>
    </source>
</evidence>
<gene>
    <name evidence="2" type="ORF">BGZ65_010132</name>
</gene>
<dbReference type="AlphaFoldDB" id="A0A9P6II56"/>
<keyword evidence="3" id="KW-1185">Reference proteome</keyword>
<dbReference type="Proteomes" id="UP000749646">
    <property type="component" value="Unassembled WGS sequence"/>
</dbReference>
<organism evidence="2 3">
    <name type="scientific">Modicella reniformis</name>
    <dbReference type="NCBI Taxonomy" id="1440133"/>
    <lineage>
        <taxon>Eukaryota</taxon>
        <taxon>Fungi</taxon>
        <taxon>Fungi incertae sedis</taxon>
        <taxon>Mucoromycota</taxon>
        <taxon>Mortierellomycotina</taxon>
        <taxon>Mortierellomycetes</taxon>
        <taxon>Mortierellales</taxon>
        <taxon>Mortierellaceae</taxon>
        <taxon>Modicella</taxon>
    </lineage>
</organism>
<evidence type="ECO:0000313" key="2">
    <source>
        <dbReference type="EMBL" id="KAF9921709.1"/>
    </source>
</evidence>
<comment type="caution">
    <text evidence="2">The sequence shown here is derived from an EMBL/GenBank/DDBJ whole genome shotgun (WGS) entry which is preliminary data.</text>
</comment>